<keyword evidence="1" id="KW-0805">Transcription regulation</keyword>
<dbReference type="SMART" id="SM00420">
    <property type="entry name" value="HTH_DEOR"/>
    <property type="match status" value="1"/>
</dbReference>
<sequence>MLTVERQNIILNILKMKETVSIQELVAETNTSESTIRRDIIQLEDKKLLKRVHGGAARLQGTIKEANLHEKSNQNLSGKDQIARYAASLPGAGECIYLDAGTTTLQMIQYLPLDIVVVTNGVTHIEPLLARGIKTYLAGGFVKGSTGAMIGNGALYGISKYRFDKCFLGVNGIHPIYGFTTPDPEEASMKQQALKLSREAYVLADDSKWGEIAFALISPLSEAVIITNDIDAEMMLEYEAKTELKVVKSK</sequence>
<proteinExistence type="predicted"/>
<evidence type="ECO:0000313" key="5">
    <source>
        <dbReference type="EMBL" id="MED1204318.1"/>
    </source>
</evidence>
<dbReference type="SUPFAM" id="SSF46785">
    <property type="entry name" value="Winged helix' DNA-binding domain"/>
    <property type="match status" value="1"/>
</dbReference>
<dbReference type="Proteomes" id="UP001341444">
    <property type="component" value="Unassembled WGS sequence"/>
</dbReference>
<keyword evidence="2 5" id="KW-0238">DNA-binding</keyword>
<feature type="domain" description="HTH deoR-type" evidence="4">
    <location>
        <begin position="3"/>
        <end position="58"/>
    </location>
</feature>
<dbReference type="PANTHER" id="PTHR30363">
    <property type="entry name" value="HTH-TYPE TRANSCRIPTIONAL REGULATOR SRLR-RELATED"/>
    <property type="match status" value="1"/>
</dbReference>
<dbReference type="InterPro" id="IPR050313">
    <property type="entry name" value="Carb_Metab_HTH_regulators"/>
</dbReference>
<dbReference type="Pfam" id="PF00455">
    <property type="entry name" value="DeoRC"/>
    <property type="match status" value="1"/>
</dbReference>
<accession>A0ABU6MIU6</accession>
<dbReference type="Gene3D" id="1.10.10.10">
    <property type="entry name" value="Winged helix-like DNA-binding domain superfamily/Winged helix DNA-binding domain"/>
    <property type="match status" value="1"/>
</dbReference>
<evidence type="ECO:0000259" key="4">
    <source>
        <dbReference type="PROSITE" id="PS51000"/>
    </source>
</evidence>
<gene>
    <name evidence="5" type="ORF">P4T90_14815</name>
</gene>
<dbReference type="InterPro" id="IPR018356">
    <property type="entry name" value="Tscrpt_reg_HTH_DeoR_CS"/>
</dbReference>
<reference evidence="5 6" key="1">
    <citation type="submission" date="2023-03" db="EMBL/GenBank/DDBJ databases">
        <title>Bacillus Genome Sequencing.</title>
        <authorList>
            <person name="Dunlap C."/>
        </authorList>
    </citation>
    <scope>NUCLEOTIDE SEQUENCE [LARGE SCALE GENOMIC DNA]</scope>
    <source>
        <strain evidence="5 6">B-23453</strain>
    </source>
</reference>
<evidence type="ECO:0000313" key="6">
    <source>
        <dbReference type="Proteomes" id="UP001341444"/>
    </source>
</evidence>
<evidence type="ECO:0000256" key="2">
    <source>
        <dbReference type="ARBA" id="ARBA00023125"/>
    </source>
</evidence>
<dbReference type="InterPro" id="IPR037171">
    <property type="entry name" value="NagB/RpiA_transferase-like"/>
</dbReference>
<name>A0ABU6MIU6_9BACI</name>
<dbReference type="InterPro" id="IPR036390">
    <property type="entry name" value="WH_DNA-bd_sf"/>
</dbReference>
<dbReference type="SMART" id="SM01134">
    <property type="entry name" value="DeoRC"/>
    <property type="match status" value="1"/>
</dbReference>
<dbReference type="InterPro" id="IPR014036">
    <property type="entry name" value="DeoR-like_C"/>
</dbReference>
<dbReference type="PRINTS" id="PR00037">
    <property type="entry name" value="HTHLACR"/>
</dbReference>
<dbReference type="SUPFAM" id="SSF100950">
    <property type="entry name" value="NagB/RpiA/CoA transferase-like"/>
    <property type="match status" value="1"/>
</dbReference>
<keyword evidence="6" id="KW-1185">Reference proteome</keyword>
<organism evidence="5 6">
    <name type="scientific">Heyndrickxia acidicola</name>
    <dbReference type="NCBI Taxonomy" id="209389"/>
    <lineage>
        <taxon>Bacteria</taxon>
        <taxon>Bacillati</taxon>
        <taxon>Bacillota</taxon>
        <taxon>Bacilli</taxon>
        <taxon>Bacillales</taxon>
        <taxon>Bacillaceae</taxon>
        <taxon>Heyndrickxia</taxon>
    </lineage>
</organism>
<dbReference type="PROSITE" id="PS00894">
    <property type="entry name" value="HTH_DEOR_1"/>
    <property type="match status" value="1"/>
</dbReference>
<dbReference type="PANTHER" id="PTHR30363:SF56">
    <property type="entry name" value="TRANSCRIPTIONAL REGULATOR, DEOR FAMILY"/>
    <property type="match status" value="1"/>
</dbReference>
<evidence type="ECO:0000256" key="3">
    <source>
        <dbReference type="ARBA" id="ARBA00023163"/>
    </source>
</evidence>
<dbReference type="RefSeq" id="WP_066265025.1">
    <property type="nucleotide sequence ID" value="NZ_JARMAB010000021.1"/>
</dbReference>
<protein>
    <submittedName>
        <fullName evidence="5">DeoR/GlpR family DNA-binding transcription regulator</fullName>
    </submittedName>
</protein>
<keyword evidence="3" id="KW-0804">Transcription</keyword>
<comment type="caution">
    <text evidence="5">The sequence shown here is derived from an EMBL/GenBank/DDBJ whole genome shotgun (WGS) entry which is preliminary data.</text>
</comment>
<evidence type="ECO:0000256" key="1">
    <source>
        <dbReference type="ARBA" id="ARBA00023015"/>
    </source>
</evidence>
<dbReference type="EMBL" id="JARMAB010000021">
    <property type="protein sequence ID" value="MED1204318.1"/>
    <property type="molecule type" value="Genomic_DNA"/>
</dbReference>
<dbReference type="InterPro" id="IPR036388">
    <property type="entry name" value="WH-like_DNA-bd_sf"/>
</dbReference>
<dbReference type="PROSITE" id="PS51000">
    <property type="entry name" value="HTH_DEOR_2"/>
    <property type="match status" value="1"/>
</dbReference>
<dbReference type="GO" id="GO:0003677">
    <property type="term" value="F:DNA binding"/>
    <property type="evidence" value="ECO:0007669"/>
    <property type="project" value="UniProtKB-KW"/>
</dbReference>
<dbReference type="Pfam" id="PF08220">
    <property type="entry name" value="HTH_DeoR"/>
    <property type="match status" value="1"/>
</dbReference>
<dbReference type="InterPro" id="IPR001034">
    <property type="entry name" value="DeoR_HTH"/>
</dbReference>
<dbReference type="Gene3D" id="3.40.50.1360">
    <property type="match status" value="1"/>
</dbReference>